<dbReference type="Pfam" id="PF08240">
    <property type="entry name" value="ADH_N"/>
    <property type="match status" value="1"/>
</dbReference>
<accession>A0A8H3V0S4</accession>
<sequence length="726" mass="80032">MNEYKFTGWLGHNPESAKGNMTWEEFQPKPFSDNDVDIKISHCGICGSDIHTLRSGWEKSLYPVCVGHEIIGTAVRVGKNVTEKRGIKIGDRVGVGAQNDSYGNTKGDCPECADGFQNYCPKGNVGTYNGKYSDGSKSYGGYATYHRAPASFVFKIPDAIDSADAAPMMCGGVTVYSPLRRNGCGPGVNVGIVGVGGLGHFGLLFAKALGATKVVAISRSSTKKADATAMGADAFIATGEDKNWSRVHSRSLDLIICTVSSPDMPVEKYLHLLRTGGKFVQVGAPEDRLPPISAFALIGKGCFLTGSSIGSPAEIEEMLEFAAKKGIKPWIEKRSLKDANKAIVDMEDGKARYRDAGTNTTKSNTPPPTTHLLPYHHLFRSTLEKVNMAPCASCGEETNKSWVGCIEALKYKDEEGEAVYCNTKCQLAHHPYHQQLCYAREQRKTLLRIATVLKSTIVAYLECAFDREYRSIVVTGDIMDILEGPPIFDRHVPFPSDLTKNMEHKMAALMLMQCDLSTALISTLAKQLLKDHCFTAQVVAIEVLAQPNLITRVFREPGPWLETLTVSANHTVLMATTKFGEQWVVDLSGCQYGFQDVLVPLPKYLEGKRLDGTPQPYEHYHEKYDIDHAVNVPSSYGRLALERNARLHFLELIKTKIQKAGGNISQNLLSGSNKRFEEKVACFHQEVKAHMTKYVEETYGNKGLKDLKKLSEAEVRAQWKKVLAVE</sequence>
<dbReference type="InterPro" id="IPR036291">
    <property type="entry name" value="NAD(P)-bd_dom_sf"/>
</dbReference>
<evidence type="ECO:0000256" key="11">
    <source>
        <dbReference type="RuleBase" id="RU361277"/>
    </source>
</evidence>
<evidence type="ECO:0000256" key="1">
    <source>
        <dbReference type="ARBA" id="ARBA00001947"/>
    </source>
</evidence>
<keyword evidence="7" id="KW-0521">NADP</keyword>
<dbReference type="GO" id="GO:0008106">
    <property type="term" value="F:alcohol dehydrogenase (NADP+) activity"/>
    <property type="evidence" value="ECO:0007669"/>
    <property type="project" value="UniProtKB-EC"/>
</dbReference>
<feature type="domain" description="Enoyl reductase (ER)" evidence="12">
    <location>
        <begin position="19"/>
        <end position="351"/>
    </location>
</feature>
<evidence type="ECO:0000256" key="4">
    <source>
        <dbReference type="ARBA" id="ARBA00022553"/>
    </source>
</evidence>
<dbReference type="InterPro" id="IPR013149">
    <property type="entry name" value="ADH-like_C"/>
</dbReference>
<evidence type="ECO:0000256" key="9">
    <source>
        <dbReference type="ARBA" id="ARBA00024074"/>
    </source>
</evidence>
<dbReference type="InterPro" id="IPR047109">
    <property type="entry name" value="CAD-like"/>
</dbReference>
<evidence type="ECO:0000256" key="8">
    <source>
        <dbReference type="ARBA" id="ARBA00023002"/>
    </source>
</evidence>
<gene>
    <name evidence="13" type="ORF">EG328_001350</name>
</gene>
<comment type="similarity">
    <text evidence="2 11">Belongs to the zinc-containing alcohol dehydrogenase family.</text>
</comment>
<evidence type="ECO:0000259" key="12">
    <source>
        <dbReference type="SMART" id="SM00829"/>
    </source>
</evidence>
<dbReference type="Pfam" id="PF00107">
    <property type="entry name" value="ADH_zinc_N"/>
    <property type="match status" value="1"/>
</dbReference>
<dbReference type="SUPFAM" id="SSF50129">
    <property type="entry name" value="GroES-like"/>
    <property type="match status" value="1"/>
</dbReference>
<evidence type="ECO:0000256" key="5">
    <source>
        <dbReference type="ARBA" id="ARBA00022723"/>
    </source>
</evidence>
<name>A0A8H3V0S4_VENIN</name>
<dbReference type="InterPro" id="IPR002328">
    <property type="entry name" value="ADH_Zn_CS"/>
</dbReference>
<proteinExistence type="inferred from homology"/>
<organism evidence="13 14">
    <name type="scientific">Venturia inaequalis</name>
    <name type="common">Apple scab fungus</name>
    <dbReference type="NCBI Taxonomy" id="5025"/>
    <lineage>
        <taxon>Eukaryota</taxon>
        <taxon>Fungi</taxon>
        <taxon>Dikarya</taxon>
        <taxon>Ascomycota</taxon>
        <taxon>Pezizomycotina</taxon>
        <taxon>Dothideomycetes</taxon>
        <taxon>Pleosporomycetidae</taxon>
        <taxon>Venturiales</taxon>
        <taxon>Venturiaceae</taxon>
        <taxon>Venturia</taxon>
    </lineage>
</organism>
<dbReference type="PROSITE" id="PS00059">
    <property type="entry name" value="ADH_ZINC"/>
    <property type="match status" value="1"/>
</dbReference>
<evidence type="ECO:0000256" key="7">
    <source>
        <dbReference type="ARBA" id="ARBA00022857"/>
    </source>
</evidence>
<evidence type="ECO:0000256" key="3">
    <source>
        <dbReference type="ARBA" id="ARBA00011738"/>
    </source>
</evidence>
<keyword evidence="4" id="KW-0597">Phosphoprotein</keyword>
<dbReference type="Proteomes" id="UP000447873">
    <property type="component" value="Unassembled WGS sequence"/>
</dbReference>
<dbReference type="InterPro" id="IPR013154">
    <property type="entry name" value="ADH-like_N"/>
</dbReference>
<evidence type="ECO:0000256" key="2">
    <source>
        <dbReference type="ARBA" id="ARBA00008072"/>
    </source>
</evidence>
<keyword evidence="5 11" id="KW-0479">Metal-binding</keyword>
<comment type="catalytic activity">
    <reaction evidence="10">
        <text>a primary alcohol + NADP(+) = an aldehyde + NADPH + H(+)</text>
        <dbReference type="Rhea" id="RHEA:15937"/>
        <dbReference type="ChEBI" id="CHEBI:15378"/>
        <dbReference type="ChEBI" id="CHEBI:15734"/>
        <dbReference type="ChEBI" id="CHEBI:17478"/>
        <dbReference type="ChEBI" id="CHEBI:57783"/>
        <dbReference type="ChEBI" id="CHEBI:58349"/>
        <dbReference type="EC" id="1.1.1.2"/>
    </reaction>
    <physiologicalReaction direction="left-to-right" evidence="10">
        <dbReference type="Rhea" id="RHEA:15938"/>
    </physiologicalReaction>
    <physiologicalReaction direction="right-to-left" evidence="10">
        <dbReference type="Rhea" id="RHEA:15939"/>
    </physiologicalReaction>
</comment>
<dbReference type="EC" id="1.1.1.2" evidence="9"/>
<protein>
    <recommendedName>
        <fullName evidence="9">alcohol dehydrogenase (NADP(+))</fullName>
        <ecNumber evidence="9">1.1.1.2</ecNumber>
    </recommendedName>
</protein>
<dbReference type="CDD" id="cd05283">
    <property type="entry name" value="CAD1"/>
    <property type="match status" value="1"/>
</dbReference>
<dbReference type="FunFam" id="3.40.50.720:FF:000158">
    <property type="entry name" value="Zinc-binding alcohol dehydrogenase"/>
    <property type="match status" value="1"/>
</dbReference>
<dbReference type="InterPro" id="IPR011032">
    <property type="entry name" value="GroES-like_sf"/>
</dbReference>
<evidence type="ECO:0000313" key="14">
    <source>
        <dbReference type="Proteomes" id="UP000447873"/>
    </source>
</evidence>
<evidence type="ECO:0000313" key="13">
    <source>
        <dbReference type="EMBL" id="KAE9978678.1"/>
    </source>
</evidence>
<keyword evidence="8" id="KW-0560">Oxidoreductase</keyword>
<dbReference type="EMBL" id="WNWS01000131">
    <property type="protein sequence ID" value="KAE9978678.1"/>
    <property type="molecule type" value="Genomic_DNA"/>
</dbReference>
<dbReference type="SMART" id="SM00829">
    <property type="entry name" value="PKS_ER"/>
    <property type="match status" value="1"/>
</dbReference>
<dbReference type="AlphaFoldDB" id="A0A8H3V0S4"/>
<comment type="cofactor">
    <cofactor evidence="1 11">
        <name>Zn(2+)</name>
        <dbReference type="ChEBI" id="CHEBI:29105"/>
    </cofactor>
</comment>
<dbReference type="Gene3D" id="3.90.180.10">
    <property type="entry name" value="Medium-chain alcohol dehydrogenases, catalytic domain"/>
    <property type="match status" value="1"/>
</dbReference>
<reference evidence="13 14" key="1">
    <citation type="submission" date="2018-12" db="EMBL/GenBank/DDBJ databases">
        <title>Venturia inaequalis Genome Resource.</title>
        <authorList>
            <person name="Lichtner F.J."/>
        </authorList>
    </citation>
    <scope>NUCLEOTIDE SEQUENCE [LARGE SCALE GENOMIC DNA]</scope>
    <source>
        <strain evidence="13 14">120213</strain>
    </source>
</reference>
<comment type="caution">
    <text evidence="13">The sequence shown here is derived from an EMBL/GenBank/DDBJ whole genome shotgun (WGS) entry which is preliminary data.</text>
</comment>
<keyword evidence="6 11" id="KW-0862">Zinc</keyword>
<comment type="subunit">
    <text evidence="3">Homodimer.</text>
</comment>
<dbReference type="SUPFAM" id="SSF51735">
    <property type="entry name" value="NAD(P)-binding Rossmann-fold domains"/>
    <property type="match status" value="1"/>
</dbReference>
<dbReference type="GO" id="GO:0008270">
    <property type="term" value="F:zinc ion binding"/>
    <property type="evidence" value="ECO:0007669"/>
    <property type="project" value="InterPro"/>
</dbReference>
<dbReference type="PANTHER" id="PTHR42683">
    <property type="entry name" value="ALDEHYDE REDUCTASE"/>
    <property type="match status" value="1"/>
</dbReference>
<evidence type="ECO:0000256" key="6">
    <source>
        <dbReference type="ARBA" id="ARBA00022833"/>
    </source>
</evidence>
<dbReference type="GO" id="GO:0006066">
    <property type="term" value="P:alcohol metabolic process"/>
    <property type="evidence" value="ECO:0007669"/>
    <property type="project" value="UniProtKB-ARBA"/>
</dbReference>
<dbReference type="InterPro" id="IPR020843">
    <property type="entry name" value="ER"/>
</dbReference>
<dbReference type="Gene3D" id="3.40.50.720">
    <property type="entry name" value="NAD(P)-binding Rossmann-like Domain"/>
    <property type="match status" value="1"/>
</dbReference>
<evidence type="ECO:0000256" key="10">
    <source>
        <dbReference type="ARBA" id="ARBA00050997"/>
    </source>
</evidence>